<dbReference type="InterPro" id="IPR003439">
    <property type="entry name" value="ABC_transporter-like_ATP-bd"/>
</dbReference>
<dbReference type="SMART" id="SM00382">
    <property type="entry name" value="AAA"/>
    <property type="match status" value="1"/>
</dbReference>
<dbReference type="EC" id="3.6.3.-" evidence="7"/>
<dbReference type="InterPro" id="IPR003593">
    <property type="entry name" value="AAA+_ATPase"/>
</dbReference>
<name>A0A7M4DN67_9MICO</name>
<comment type="caution">
    <text evidence="7">The sequence shown here is derived from an EMBL/GenBank/DDBJ whole genome shotgun (WGS) entry which is preliminary data.</text>
</comment>
<evidence type="ECO:0000313" key="7">
    <source>
        <dbReference type="EMBL" id="VZO38877.1"/>
    </source>
</evidence>
<sequence>MDSNIITIDGLRRRYRPSTPGAPAFEAVRGVDLRVRRGELFALLGTNGAGKTSLMEVVEGIAPATDGHVRVLGHDPYAARAKVRPHIGIMLQEAGFPSDLRVVEMARTWAATLPAPMPPEDVLAAVGLAHRAGVAVKSLSGGERRRLDLALAIMGRPQVLFLDEPTTGLDPESRRDAWDLVRSMLADGVTVVLTTHYLEEAEDLADRIAIMHEGVVVAEGTPAEIGADAPATISFTLATGQPLPPLHGRDSASESARGVRHLIRTQRLEADLRILLDWSQAQDVTLDGLDARAASLEQAFLTIAAGGRPTHDLSEVPA</sequence>
<dbReference type="AlphaFoldDB" id="A0A7M4DN67"/>
<evidence type="ECO:0000313" key="8">
    <source>
        <dbReference type="Proteomes" id="UP000419743"/>
    </source>
</evidence>
<evidence type="ECO:0000256" key="2">
    <source>
        <dbReference type="ARBA" id="ARBA00022448"/>
    </source>
</evidence>
<feature type="domain" description="ABC transporter" evidence="6">
    <location>
        <begin position="6"/>
        <end position="238"/>
    </location>
</feature>
<evidence type="ECO:0000256" key="3">
    <source>
        <dbReference type="ARBA" id="ARBA00022741"/>
    </source>
</evidence>
<proteinExistence type="predicted"/>
<keyword evidence="7" id="KW-0378">Hydrolase</keyword>
<dbReference type="PROSITE" id="PS50893">
    <property type="entry name" value="ABC_TRANSPORTER_2"/>
    <property type="match status" value="1"/>
</dbReference>
<dbReference type="GO" id="GO:0005524">
    <property type="term" value="F:ATP binding"/>
    <property type="evidence" value="ECO:0007669"/>
    <property type="project" value="UniProtKB-KW"/>
</dbReference>
<dbReference type="CDD" id="cd03230">
    <property type="entry name" value="ABC_DR_subfamily_A"/>
    <property type="match status" value="1"/>
</dbReference>
<evidence type="ECO:0000256" key="1">
    <source>
        <dbReference type="ARBA" id="ARBA00004202"/>
    </source>
</evidence>
<dbReference type="SUPFAM" id="SSF52540">
    <property type="entry name" value="P-loop containing nucleoside triphosphate hydrolases"/>
    <property type="match status" value="1"/>
</dbReference>
<evidence type="ECO:0000256" key="5">
    <source>
        <dbReference type="ARBA" id="ARBA00023251"/>
    </source>
</evidence>
<dbReference type="InterPro" id="IPR027417">
    <property type="entry name" value="P-loop_NTPase"/>
</dbReference>
<comment type="subcellular location">
    <subcellularLocation>
        <location evidence="1">Cell membrane</location>
        <topology evidence="1">Peripheral membrane protein</topology>
    </subcellularLocation>
</comment>
<dbReference type="PROSITE" id="PS00211">
    <property type="entry name" value="ABC_TRANSPORTER_1"/>
    <property type="match status" value="1"/>
</dbReference>
<evidence type="ECO:0000259" key="6">
    <source>
        <dbReference type="PROSITE" id="PS50893"/>
    </source>
</evidence>
<dbReference type="Gene3D" id="3.40.50.300">
    <property type="entry name" value="P-loop containing nucleotide triphosphate hydrolases"/>
    <property type="match status" value="1"/>
</dbReference>
<gene>
    <name evidence="7" type="primary">drrA_12</name>
    <name evidence="7" type="ORF">HALOF300_03595</name>
</gene>
<keyword evidence="4 7" id="KW-0067">ATP-binding</keyword>
<dbReference type="InterPro" id="IPR017871">
    <property type="entry name" value="ABC_transporter-like_CS"/>
</dbReference>
<protein>
    <submittedName>
        <fullName evidence="7">Daunorubicin/doxorubicin resistance ATP-binding protein DrrA</fullName>
        <ecNumber evidence="7">3.6.3.-</ecNumber>
    </submittedName>
</protein>
<organism evidence="7 8">
    <name type="scientific">Occultella aeris</name>
    <dbReference type="NCBI Taxonomy" id="2761496"/>
    <lineage>
        <taxon>Bacteria</taxon>
        <taxon>Bacillati</taxon>
        <taxon>Actinomycetota</taxon>
        <taxon>Actinomycetes</taxon>
        <taxon>Micrococcales</taxon>
        <taxon>Ruaniaceae</taxon>
        <taxon>Occultella</taxon>
    </lineage>
</organism>
<keyword evidence="5" id="KW-0046">Antibiotic resistance</keyword>
<dbReference type="RefSeq" id="WP_156742253.1">
    <property type="nucleotide sequence ID" value="NZ_CACRYJ010000053.1"/>
</dbReference>
<dbReference type="PANTHER" id="PTHR42711:SF16">
    <property type="entry name" value="ABC TRANSPORTER ATP-BINDING PROTEIN"/>
    <property type="match status" value="1"/>
</dbReference>
<reference evidence="7 8" key="1">
    <citation type="submission" date="2019-11" db="EMBL/GenBank/DDBJ databases">
        <authorList>
            <person name="Criscuolo A."/>
        </authorList>
    </citation>
    <scope>NUCLEOTIDE SEQUENCE [LARGE SCALE GENOMIC DNA]</scope>
    <source>
        <strain evidence="7">CIP111667</strain>
    </source>
</reference>
<evidence type="ECO:0000256" key="4">
    <source>
        <dbReference type="ARBA" id="ARBA00022840"/>
    </source>
</evidence>
<dbReference type="PANTHER" id="PTHR42711">
    <property type="entry name" value="ABC TRANSPORTER ATP-BINDING PROTEIN"/>
    <property type="match status" value="1"/>
</dbReference>
<dbReference type="GO" id="GO:0016887">
    <property type="term" value="F:ATP hydrolysis activity"/>
    <property type="evidence" value="ECO:0007669"/>
    <property type="project" value="InterPro"/>
</dbReference>
<dbReference type="Proteomes" id="UP000419743">
    <property type="component" value="Unassembled WGS sequence"/>
</dbReference>
<accession>A0A7M4DN67</accession>
<keyword evidence="8" id="KW-1185">Reference proteome</keyword>
<keyword evidence="2" id="KW-0813">Transport</keyword>
<dbReference type="EMBL" id="CACRYJ010000053">
    <property type="protein sequence ID" value="VZO38877.1"/>
    <property type="molecule type" value="Genomic_DNA"/>
</dbReference>
<dbReference type="GO" id="GO:0046677">
    <property type="term" value="P:response to antibiotic"/>
    <property type="evidence" value="ECO:0007669"/>
    <property type="project" value="UniProtKB-KW"/>
</dbReference>
<keyword evidence="3" id="KW-0547">Nucleotide-binding</keyword>
<dbReference type="GO" id="GO:0005886">
    <property type="term" value="C:plasma membrane"/>
    <property type="evidence" value="ECO:0007669"/>
    <property type="project" value="UniProtKB-SubCell"/>
</dbReference>
<dbReference type="InterPro" id="IPR050763">
    <property type="entry name" value="ABC_transporter_ATP-binding"/>
</dbReference>
<dbReference type="Pfam" id="PF00005">
    <property type="entry name" value="ABC_tran"/>
    <property type="match status" value="1"/>
</dbReference>